<feature type="compositionally biased region" description="Polar residues" evidence="1">
    <location>
        <begin position="10"/>
        <end position="19"/>
    </location>
</feature>
<accession>A0A8H3EGE7</accession>
<comment type="caution">
    <text evidence="2">The sequence shown here is derived from an EMBL/GenBank/DDBJ whole genome shotgun (WGS) entry which is preliminary data.</text>
</comment>
<feature type="region of interest" description="Disordered" evidence="1">
    <location>
        <begin position="1"/>
        <end position="23"/>
    </location>
</feature>
<gene>
    <name evidence="2" type="ORF">HETSPECPRED_006122</name>
</gene>
<reference evidence="2" key="1">
    <citation type="submission" date="2021-03" db="EMBL/GenBank/DDBJ databases">
        <authorList>
            <person name="Tagirdzhanova G."/>
        </authorList>
    </citation>
    <scope>NUCLEOTIDE SEQUENCE</scope>
</reference>
<feature type="region of interest" description="Disordered" evidence="1">
    <location>
        <begin position="178"/>
        <end position="211"/>
    </location>
</feature>
<sequence length="211" mass="23588">MSRSRKSSSTHDNNQSGLSFTKRKREATLYDAVAGRVSTQRFIPDSPYTSTTRDTATSSSLPIPPDEVLFRRSGAPVRYLENDIYWADRHLKNEQVLPDTDLLKAVHIYASDYYGRALGTQGDVSFESMDETALLAVGILLEEAAKHVLGETGDLALVEGEPVSGNEADPDFQDLRFVDPMKEGEQSNMPSSEQPKKRRGRKKRKIEHEAE</sequence>
<dbReference type="Pfam" id="PF05234">
    <property type="entry name" value="UAF_Rrn10"/>
    <property type="match status" value="1"/>
</dbReference>
<evidence type="ECO:0000313" key="2">
    <source>
        <dbReference type="EMBL" id="CAF9906256.1"/>
    </source>
</evidence>
<proteinExistence type="predicted"/>
<dbReference type="PANTHER" id="PTHR28054:SF1">
    <property type="entry name" value="RNA POLYMERASE I-SPECIFIC TRANSCRIPTION INITIATION FACTOR RRN10"/>
    <property type="match status" value="1"/>
</dbReference>
<dbReference type="InterPro" id="IPR022793">
    <property type="entry name" value="Rrn10"/>
</dbReference>
<evidence type="ECO:0000313" key="3">
    <source>
        <dbReference type="Proteomes" id="UP000664521"/>
    </source>
</evidence>
<dbReference type="AlphaFoldDB" id="A0A8H3EGE7"/>
<protein>
    <submittedName>
        <fullName evidence="2">Uncharacterized protein</fullName>
    </submittedName>
</protein>
<dbReference type="Proteomes" id="UP000664521">
    <property type="component" value="Unassembled WGS sequence"/>
</dbReference>
<name>A0A8H3EGE7_9LECA</name>
<dbReference type="PANTHER" id="PTHR28054">
    <property type="entry name" value="RNA POLYMERASE I-SPECIFIC TRANSCRIPTION INITIATION FACTOR RRN10"/>
    <property type="match status" value="1"/>
</dbReference>
<dbReference type="EMBL" id="CAJPDS010000004">
    <property type="protein sequence ID" value="CAF9906256.1"/>
    <property type="molecule type" value="Genomic_DNA"/>
</dbReference>
<feature type="compositionally biased region" description="Basic residues" evidence="1">
    <location>
        <begin position="196"/>
        <end position="205"/>
    </location>
</feature>
<keyword evidence="3" id="KW-1185">Reference proteome</keyword>
<dbReference type="GO" id="GO:0006360">
    <property type="term" value="P:transcription by RNA polymerase I"/>
    <property type="evidence" value="ECO:0007669"/>
    <property type="project" value="InterPro"/>
</dbReference>
<evidence type="ECO:0000256" key="1">
    <source>
        <dbReference type="SAM" id="MobiDB-lite"/>
    </source>
</evidence>
<organism evidence="2 3">
    <name type="scientific">Heterodermia speciosa</name>
    <dbReference type="NCBI Taxonomy" id="116794"/>
    <lineage>
        <taxon>Eukaryota</taxon>
        <taxon>Fungi</taxon>
        <taxon>Dikarya</taxon>
        <taxon>Ascomycota</taxon>
        <taxon>Pezizomycotina</taxon>
        <taxon>Lecanoromycetes</taxon>
        <taxon>OSLEUM clade</taxon>
        <taxon>Lecanoromycetidae</taxon>
        <taxon>Caliciales</taxon>
        <taxon>Physciaceae</taxon>
        <taxon>Heterodermia</taxon>
    </lineage>
</organism>
<dbReference type="OrthoDB" id="2565191at2759"/>